<dbReference type="InterPro" id="IPR009014">
    <property type="entry name" value="Transketo_C/PFOR_II"/>
</dbReference>
<dbReference type="FunFam" id="3.40.50.970:FF:000129">
    <property type="entry name" value="Transketolase"/>
    <property type="match status" value="1"/>
</dbReference>
<gene>
    <name evidence="5" type="ORF">UFOPK2399_00778</name>
</gene>
<dbReference type="AlphaFoldDB" id="A0A6J6NYA0"/>
<dbReference type="Gene3D" id="3.40.50.970">
    <property type="match status" value="1"/>
</dbReference>
<dbReference type="EMBL" id="CAEZXP010000001">
    <property type="protein sequence ID" value="CAB4691920.1"/>
    <property type="molecule type" value="Genomic_DNA"/>
</dbReference>
<evidence type="ECO:0000256" key="3">
    <source>
        <dbReference type="ARBA" id="ARBA00023052"/>
    </source>
</evidence>
<accession>A0A6J6NYA0</accession>
<organism evidence="5">
    <name type="scientific">freshwater metagenome</name>
    <dbReference type="NCBI Taxonomy" id="449393"/>
    <lineage>
        <taxon>unclassified sequences</taxon>
        <taxon>metagenomes</taxon>
        <taxon>ecological metagenomes</taxon>
    </lineage>
</organism>
<dbReference type="InterPro" id="IPR005475">
    <property type="entry name" value="Transketolase-like_Pyr-bd"/>
</dbReference>
<dbReference type="SMART" id="SM00861">
    <property type="entry name" value="Transket_pyr"/>
    <property type="match status" value="1"/>
</dbReference>
<reference evidence="5" key="1">
    <citation type="submission" date="2020-05" db="EMBL/GenBank/DDBJ databases">
        <authorList>
            <person name="Chiriac C."/>
            <person name="Salcher M."/>
            <person name="Ghai R."/>
            <person name="Kavagutti S V."/>
        </authorList>
    </citation>
    <scope>NUCLEOTIDE SEQUENCE</scope>
</reference>
<evidence type="ECO:0000256" key="2">
    <source>
        <dbReference type="ARBA" id="ARBA00007131"/>
    </source>
</evidence>
<protein>
    <submittedName>
        <fullName evidence="5">Unannotated protein</fullName>
    </submittedName>
</protein>
<dbReference type="InterPro" id="IPR051157">
    <property type="entry name" value="PDH/Transketolase"/>
</dbReference>
<keyword evidence="3" id="KW-0786">Thiamine pyrophosphate</keyword>
<dbReference type="CDD" id="cd07033">
    <property type="entry name" value="TPP_PYR_DXS_TK_like"/>
    <property type="match status" value="1"/>
</dbReference>
<dbReference type="Pfam" id="PF02779">
    <property type="entry name" value="Transket_pyr"/>
    <property type="match status" value="1"/>
</dbReference>
<dbReference type="InterPro" id="IPR033248">
    <property type="entry name" value="Transketolase_C"/>
</dbReference>
<dbReference type="Pfam" id="PF02780">
    <property type="entry name" value="Transketolase_C"/>
    <property type="match status" value="1"/>
</dbReference>
<name>A0A6J6NYA0_9ZZZZ</name>
<dbReference type="SUPFAM" id="SSF52922">
    <property type="entry name" value="TK C-terminal domain-like"/>
    <property type="match status" value="1"/>
</dbReference>
<evidence type="ECO:0000313" key="5">
    <source>
        <dbReference type="EMBL" id="CAB4691920.1"/>
    </source>
</evidence>
<proteinExistence type="inferred from homology"/>
<dbReference type="InterPro" id="IPR029061">
    <property type="entry name" value="THDP-binding"/>
</dbReference>
<dbReference type="Gene3D" id="3.40.50.920">
    <property type="match status" value="1"/>
</dbReference>
<evidence type="ECO:0000256" key="1">
    <source>
        <dbReference type="ARBA" id="ARBA00001964"/>
    </source>
</evidence>
<comment type="cofactor">
    <cofactor evidence="1">
        <name>thiamine diphosphate</name>
        <dbReference type="ChEBI" id="CHEBI:58937"/>
    </cofactor>
</comment>
<comment type="similarity">
    <text evidence="2">Belongs to the transketolase family.</text>
</comment>
<sequence>MRNAFVAGLLELAADDDRIVLLTGDLGFTVLEPFAEAYPDRFFNAGVAEQNMVGMATGLAEAGFTPFVYSIATFASMRPYEFIRNGPALHHLPVRVVGIGGGTDYGHNGVTHYALEDVGLMRLQPELTTVVCADREQTRTALRALKNYERPVYLRLGRGGTPVDGLDGRFTLGAAETIGDGTDALIVALGPLAAAALGAAALLERDGVGVTVAVVSSFNPSPDAQLAELIDRSRVALTVEGHYRTGGLGSYVAEVIADNGLGTPLSRIGIESMPRGFSGDEGYLAEAFGLTPAAIAARTTTALQAR</sequence>
<feature type="domain" description="Transketolase-like pyrimidine-binding" evidence="4">
    <location>
        <begin position="1"/>
        <end position="163"/>
    </location>
</feature>
<evidence type="ECO:0000259" key="4">
    <source>
        <dbReference type="SMART" id="SM00861"/>
    </source>
</evidence>
<dbReference type="SUPFAM" id="SSF52518">
    <property type="entry name" value="Thiamin diphosphate-binding fold (THDP-binding)"/>
    <property type="match status" value="1"/>
</dbReference>
<dbReference type="PANTHER" id="PTHR43825">
    <property type="entry name" value="PYRUVATE DEHYDROGENASE E1 COMPONENT"/>
    <property type="match status" value="1"/>
</dbReference>
<dbReference type="PANTHER" id="PTHR43825:SF5">
    <property type="entry name" value="HYPOTHETICAL TRANSKETOLASE FAMILY PROTEIN"/>
    <property type="match status" value="1"/>
</dbReference>